<evidence type="ECO:0000313" key="3">
    <source>
        <dbReference type="EMBL" id="RYR02530.1"/>
    </source>
</evidence>
<sequence>MFTRIFGKPKQEANTLTTLDKLTELLCSRLRAARCRIAFVTLVAVVSLLAILLSFKGMPMYLADIPTELPEESTDETARRKHRRNCQKEVQRKLPEGSAERTATRKRRRNCHKEAQIELPEGSVDETARKKCRQNCRKKV</sequence>
<evidence type="ECO:0000256" key="1">
    <source>
        <dbReference type="SAM" id="MobiDB-lite"/>
    </source>
</evidence>
<dbReference type="Proteomes" id="UP000289738">
    <property type="component" value="Chromosome B06"/>
</dbReference>
<evidence type="ECO:0000256" key="2">
    <source>
        <dbReference type="SAM" id="Phobius"/>
    </source>
</evidence>
<protein>
    <submittedName>
        <fullName evidence="3">Uncharacterized protein</fullName>
    </submittedName>
</protein>
<keyword evidence="2" id="KW-1133">Transmembrane helix</keyword>
<name>A0A444YKQ8_ARAHY</name>
<evidence type="ECO:0000313" key="4">
    <source>
        <dbReference type="Proteomes" id="UP000289738"/>
    </source>
</evidence>
<dbReference type="AlphaFoldDB" id="A0A444YKQ8"/>
<keyword evidence="4" id="KW-1185">Reference proteome</keyword>
<accession>A0A444YKQ8</accession>
<feature type="transmembrane region" description="Helical" evidence="2">
    <location>
        <begin position="37"/>
        <end position="55"/>
    </location>
</feature>
<organism evidence="3 4">
    <name type="scientific">Arachis hypogaea</name>
    <name type="common">Peanut</name>
    <dbReference type="NCBI Taxonomy" id="3818"/>
    <lineage>
        <taxon>Eukaryota</taxon>
        <taxon>Viridiplantae</taxon>
        <taxon>Streptophyta</taxon>
        <taxon>Embryophyta</taxon>
        <taxon>Tracheophyta</taxon>
        <taxon>Spermatophyta</taxon>
        <taxon>Magnoliopsida</taxon>
        <taxon>eudicotyledons</taxon>
        <taxon>Gunneridae</taxon>
        <taxon>Pentapetalae</taxon>
        <taxon>rosids</taxon>
        <taxon>fabids</taxon>
        <taxon>Fabales</taxon>
        <taxon>Fabaceae</taxon>
        <taxon>Papilionoideae</taxon>
        <taxon>50 kb inversion clade</taxon>
        <taxon>dalbergioids sensu lato</taxon>
        <taxon>Dalbergieae</taxon>
        <taxon>Pterocarpus clade</taxon>
        <taxon>Arachis</taxon>
    </lineage>
</organism>
<keyword evidence="2" id="KW-0812">Transmembrane</keyword>
<gene>
    <name evidence="3" type="ORF">Ahy_B06g081329</name>
</gene>
<proteinExistence type="predicted"/>
<keyword evidence="2" id="KW-0472">Membrane</keyword>
<feature type="region of interest" description="Disordered" evidence="1">
    <location>
        <begin position="69"/>
        <end position="122"/>
    </location>
</feature>
<dbReference type="EMBL" id="SDMP01000016">
    <property type="protein sequence ID" value="RYR02530.1"/>
    <property type="molecule type" value="Genomic_DNA"/>
</dbReference>
<comment type="caution">
    <text evidence="3">The sequence shown here is derived from an EMBL/GenBank/DDBJ whole genome shotgun (WGS) entry which is preliminary data.</text>
</comment>
<reference evidence="3 4" key="1">
    <citation type="submission" date="2019-01" db="EMBL/GenBank/DDBJ databases">
        <title>Sequencing of cultivated peanut Arachis hypogaea provides insights into genome evolution and oil improvement.</title>
        <authorList>
            <person name="Chen X."/>
        </authorList>
    </citation>
    <scope>NUCLEOTIDE SEQUENCE [LARGE SCALE GENOMIC DNA]</scope>
    <source>
        <strain evidence="4">cv. Fuhuasheng</strain>
        <tissue evidence="3">Leaves</tissue>
    </source>
</reference>
<feature type="compositionally biased region" description="Basic and acidic residues" evidence="1">
    <location>
        <begin position="86"/>
        <end position="103"/>
    </location>
</feature>